<keyword evidence="1" id="KW-0689">Ribosomal protein</keyword>
<gene>
    <name evidence="3" type="ORF">SNE40_009366</name>
</gene>
<dbReference type="SUPFAM" id="SSF46911">
    <property type="entry name" value="Ribosomal protein S18"/>
    <property type="match status" value="1"/>
</dbReference>
<name>A0AAN8JPI9_PATCE</name>
<dbReference type="GO" id="GO:0032543">
    <property type="term" value="P:mitochondrial translation"/>
    <property type="evidence" value="ECO:0007669"/>
    <property type="project" value="TreeGrafter"/>
</dbReference>
<proteinExistence type="predicted"/>
<dbReference type="GO" id="GO:0003735">
    <property type="term" value="F:structural constituent of ribosome"/>
    <property type="evidence" value="ECO:0007669"/>
    <property type="project" value="InterPro"/>
</dbReference>
<evidence type="ECO:0008006" key="5">
    <source>
        <dbReference type="Google" id="ProtNLM"/>
    </source>
</evidence>
<dbReference type="GO" id="GO:0005763">
    <property type="term" value="C:mitochondrial small ribosomal subunit"/>
    <property type="evidence" value="ECO:0007669"/>
    <property type="project" value="TreeGrafter"/>
</dbReference>
<evidence type="ECO:0000313" key="4">
    <source>
        <dbReference type="Proteomes" id="UP001347796"/>
    </source>
</evidence>
<dbReference type="AlphaFoldDB" id="A0AAN8JPI9"/>
<dbReference type="InterPro" id="IPR036870">
    <property type="entry name" value="Ribosomal_bS18_sf"/>
</dbReference>
<dbReference type="PANTHER" id="PTHR13479">
    <property type="entry name" value="30S RIBOSOMAL PROTEIN S18"/>
    <property type="match status" value="1"/>
</dbReference>
<protein>
    <recommendedName>
        <fullName evidence="5">28S ribosomal protein S18a, mitochondrial</fullName>
    </recommendedName>
</protein>
<dbReference type="InterPro" id="IPR001648">
    <property type="entry name" value="Ribosomal_bS18"/>
</dbReference>
<keyword evidence="4" id="KW-1185">Reference proteome</keyword>
<organism evidence="3 4">
    <name type="scientific">Patella caerulea</name>
    <name type="common">Rayed Mediterranean limpet</name>
    <dbReference type="NCBI Taxonomy" id="87958"/>
    <lineage>
        <taxon>Eukaryota</taxon>
        <taxon>Metazoa</taxon>
        <taxon>Spiralia</taxon>
        <taxon>Lophotrochozoa</taxon>
        <taxon>Mollusca</taxon>
        <taxon>Gastropoda</taxon>
        <taxon>Patellogastropoda</taxon>
        <taxon>Patelloidea</taxon>
        <taxon>Patellidae</taxon>
        <taxon>Patella</taxon>
    </lineage>
</organism>
<reference evidence="3 4" key="1">
    <citation type="submission" date="2024-01" db="EMBL/GenBank/DDBJ databases">
        <title>The genome of the rayed Mediterranean limpet Patella caerulea (Linnaeus, 1758).</title>
        <authorList>
            <person name="Anh-Thu Weber A."/>
            <person name="Halstead-Nussloch G."/>
        </authorList>
    </citation>
    <scope>NUCLEOTIDE SEQUENCE [LARGE SCALE GENOMIC DNA]</scope>
    <source>
        <strain evidence="3">AATW-2023a</strain>
        <tissue evidence="3">Whole specimen</tissue>
    </source>
</reference>
<keyword evidence="2" id="KW-0687">Ribonucleoprotein</keyword>
<dbReference type="Proteomes" id="UP001347796">
    <property type="component" value="Unassembled WGS sequence"/>
</dbReference>
<evidence type="ECO:0000256" key="1">
    <source>
        <dbReference type="ARBA" id="ARBA00022980"/>
    </source>
</evidence>
<evidence type="ECO:0000256" key="2">
    <source>
        <dbReference type="ARBA" id="ARBA00023274"/>
    </source>
</evidence>
<dbReference type="Gene3D" id="4.10.640.10">
    <property type="entry name" value="Ribosomal protein S18"/>
    <property type="match status" value="1"/>
</dbReference>
<comment type="caution">
    <text evidence="3">The sequence shown here is derived from an EMBL/GenBank/DDBJ whole genome shotgun (WGS) entry which is preliminary data.</text>
</comment>
<evidence type="ECO:0000313" key="3">
    <source>
        <dbReference type="EMBL" id="KAK6181531.1"/>
    </source>
</evidence>
<sequence length="171" mass="19754">MTNYFKKLVYLGKQSQNFIQQRLVLPGLTLHRSISLTTVKHLKEIREEKKDNITTIEGVEIESKRTNKLLPSLHKGACPLCQLNLDVKYTDVLILSQFVSPHGQVLPRTVTNLCGYQHKKVEALVRRAQDAGLLAHFQADGEDGKKPELRSNYKWKKNNIHFIDEKKYSHY</sequence>
<accession>A0AAN8JPI9</accession>
<dbReference type="Pfam" id="PF01084">
    <property type="entry name" value="Ribosomal_S18"/>
    <property type="match status" value="1"/>
</dbReference>
<dbReference type="EMBL" id="JAZGQO010000007">
    <property type="protein sequence ID" value="KAK6181531.1"/>
    <property type="molecule type" value="Genomic_DNA"/>
</dbReference>
<dbReference type="GO" id="GO:0070181">
    <property type="term" value="F:small ribosomal subunit rRNA binding"/>
    <property type="evidence" value="ECO:0007669"/>
    <property type="project" value="TreeGrafter"/>
</dbReference>
<dbReference type="PANTHER" id="PTHR13479:SF66">
    <property type="entry name" value="LARGE RIBOSOMAL SUBUNIT PROTEIN ML66"/>
    <property type="match status" value="1"/>
</dbReference>